<proteinExistence type="predicted"/>
<evidence type="ECO:0000256" key="1">
    <source>
        <dbReference type="SAM" id="MobiDB-lite"/>
    </source>
</evidence>
<feature type="region of interest" description="Disordered" evidence="1">
    <location>
        <begin position="1"/>
        <end position="100"/>
    </location>
</feature>
<feature type="transmembrane region" description="Helical" evidence="2">
    <location>
        <begin position="164"/>
        <end position="181"/>
    </location>
</feature>
<sequence>MVTTASDRTNNPFFNIEPSAPVASREASAGKAFERVRASPSTSPQQHRPSLPSQARAYVNKQPHQEAPSRPPGWHQSVDFTNSTSPSANNDTDSSHAAPPTVVPLERLRVVVKSRPVNGWLDIKYDEEPYPEALYGHLSYEDFHDHIVRLNAIRRKYRCTKVDYGLLAAGVSLLPVIPFVARKKSRAKKRRQEIDLLLHDFHMANPHLRMSSDPITSHLIIEANPSVLQSK</sequence>
<feature type="compositionally biased region" description="Polar residues" evidence="1">
    <location>
        <begin position="39"/>
        <end position="53"/>
    </location>
</feature>
<protein>
    <submittedName>
        <fullName evidence="3">Uncharacterized protein</fullName>
    </submittedName>
</protein>
<name>A9UPU8_MONBE</name>
<dbReference type="Proteomes" id="UP000001357">
    <property type="component" value="Unassembled WGS sequence"/>
</dbReference>
<feature type="compositionally biased region" description="Polar residues" evidence="1">
    <location>
        <begin position="78"/>
        <end position="92"/>
    </location>
</feature>
<gene>
    <name evidence="3" type="ORF">MONBRDRAFT_22196</name>
</gene>
<keyword evidence="2" id="KW-0472">Membrane</keyword>
<keyword evidence="2" id="KW-0812">Transmembrane</keyword>
<evidence type="ECO:0000313" key="4">
    <source>
        <dbReference type="Proteomes" id="UP000001357"/>
    </source>
</evidence>
<dbReference type="KEGG" id="mbr:MONBRDRAFT_22196"/>
<organism evidence="3 4">
    <name type="scientific">Monosiga brevicollis</name>
    <name type="common">Choanoflagellate</name>
    <dbReference type="NCBI Taxonomy" id="81824"/>
    <lineage>
        <taxon>Eukaryota</taxon>
        <taxon>Choanoflagellata</taxon>
        <taxon>Craspedida</taxon>
        <taxon>Salpingoecidae</taxon>
        <taxon>Monosiga</taxon>
    </lineage>
</organism>
<evidence type="ECO:0000313" key="3">
    <source>
        <dbReference type="EMBL" id="EDQ92483.1"/>
    </source>
</evidence>
<dbReference type="AlphaFoldDB" id="A9UPU8"/>
<feature type="compositionally biased region" description="Polar residues" evidence="1">
    <location>
        <begin position="1"/>
        <end position="13"/>
    </location>
</feature>
<reference evidence="3 4" key="1">
    <citation type="journal article" date="2008" name="Nature">
        <title>The genome of the choanoflagellate Monosiga brevicollis and the origin of metazoans.</title>
        <authorList>
            <consortium name="JGI Sequencing"/>
            <person name="King N."/>
            <person name="Westbrook M.J."/>
            <person name="Young S.L."/>
            <person name="Kuo A."/>
            <person name="Abedin M."/>
            <person name="Chapman J."/>
            <person name="Fairclough S."/>
            <person name="Hellsten U."/>
            <person name="Isogai Y."/>
            <person name="Letunic I."/>
            <person name="Marr M."/>
            <person name="Pincus D."/>
            <person name="Putnam N."/>
            <person name="Rokas A."/>
            <person name="Wright K.J."/>
            <person name="Zuzow R."/>
            <person name="Dirks W."/>
            <person name="Good M."/>
            <person name="Goodstein D."/>
            <person name="Lemons D."/>
            <person name="Li W."/>
            <person name="Lyons J.B."/>
            <person name="Morris A."/>
            <person name="Nichols S."/>
            <person name="Richter D.J."/>
            <person name="Salamov A."/>
            <person name="Bork P."/>
            <person name="Lim W.A."/>
            <person name="Manning G."/>
            <person name="Miller W.T."/>
            <person name="McGinnis W."/>
            <person name="Shapiro H."/>
            <person name="Tjian R."/>
            <person name="Grigoriev I.V."/>
            <person name="Rokhsar D."/>
        </authorList>
    </citation>
    <scope>NUCLEOTIDE SEQUENCE [LARGE SCALE GENOMIC DNA]</scope>
    <source>
        <strain evidence="4">MX1 / ATCC 50154</strain>
    </source>
</reference>
<keyword evidence="4" id="KW-1185">Reference proteome</keyword>
<dbReference type="InParanoid" id="A9UPU8"/>
<evidence type="ECO:0000256" key="2">
    <source>
        <dbReference type="SAM" id="Phobius"/>
    </source>
</evidence>
<dbReference type="GeneID" id="5887531"/>
<accession>A9UPU8</accession>
<dbReference type="EMBL" id="CH991543">
    <property type="protein sequence ID" value="EDQ92483.1"/>
    <property type="molecule type" value="Genomic_DNA"/>
</dbReference>
<keyword evidence="2" id="KW-1133">Transmembrane helix</keyword>
<dbReference type="RefSeq" id="XP_001742245.1">
    <property type="nucleotide sequence ID" value="XM_001742193.1"/>
</dbReference>